<keyword evidence="5 8" id="KW-0378">Hydrolase</keyword>
<evidence type="ECO:0000256" key="2">
    <source>
        <dbReference type="ARBA" id="ARBA00007658"/>
    </source>
</evidence>
<comment type="caution">
    <text evidence="8">The sequence shown here is derived from an EMBL/GenBank/DDBJ whole genome shotgun (WGS) entry which is preliminary data.</text>
</comment>
<dbReference type="SUPFAM" id="SSF48225">
    <property type="entry name" value="Seven-hairpin glycosidases"/>
    <property type="match status" value="1"/>
</dbReference>
<sequence>MKTPLPPLLLAVALFQPWISLATCMRQSRIDHLRKGSAEMFYHGYLNYMEHAFPEDELRPISCEPLTRNRSEPWNFGLNDVLGNYSLTLIDSLSTLAILASAPEDGTQIAGSVALRHFHKGVTELVRHYGDGRDGPSGEGLRARGFDLDSKVQVFETVIRGVGGLLSAHLFAIGQLPIRGYEPFPGGEWDTEDPFTTVPVRWAENMVYDGQLLRLAYDLAERLLPAFYTPSGIPYPRVNLRTGIPFYPNSPLHKLRGMDVPKETSNVCDTGSTGGAEDKPEITETCSAGAASLVLEFTTLSRLTGDNRFEQAAKRAFWSIWEKRSSLGLIGNGIDSEQGNWLSQVAGIGAGIDSFFEYALKTHVLLSGQDIPESEFHATPRPPPSRSVSREWLDPSELYIYSPLTSLQNSPEGFLEVWHQAHAAVKRHLYNNYHHPGRDYHHPSYMNVNIETGALAAYWIDSLGAFYPGLLAMAGELEEAVESNLLYTALWSRFSALPERWSLRDGNVEYDIGWWPGRPELIESNYHIYRATQDPWYLHVGEMVIKDIIKNCLTKCGWSGLKDVRTLEKSDRMESFFLGETTKYLYLLFDEDHPLNKLDSAFVFNTEGHPLILPPKRKRPTNPTATKRQSQETLQQAHVAPRKKTPGKRECPVPPQPKLLAGSATAERGDIYHAASQAGLQHTAAQPDRVIHTEDETGQVIMTPANTKEIFPWTLPRGFFPANGTSQRLPDMRMTTLEFPASKEGGSALGDIFPPVNVERIPGSGIRVHTTDKLKLQLVMQPETETTDPVWRVFAVNGLPLGRDETAQLLLPQIIDYNVPLFNVIRNTKQIDITLHFERDAEGESGTRAIVSAYRAAVKNFKSQLTSVLQTFPSDSATPDMPTRWTETLEATTASGSGSGIKGLLTAKSLPVMGSVYMAGLGCSSVLPESVPAEHHVIVFRRGGCTFAEKLANIPPYMQTDEALKLVVVVDENMENVAIRPHINEAQTLPDGTERKPPVPMILVRSDADSELYDKFQSVWRVTLAKKYYVESRGDAHRESLRHEDLRTLPNKKKSEQISKQSMSAWRILGGETCE</sequence>
<dbReference type="PANTHER" id="PTHR45679">
    <property type="entry name" value="ER DEGRADATION-ENHANCING ALPHA-MANNOSIDASE-LIKE PROTEIN 2"/>
    <property type="match status" value="1"/>
</dbReference>
<evidence type="ECO:0000256" key="3">
    <source>
        <dbReference type="ARBA" id="ARBA00022824"/>
    </source>
</evidence>
<evidence type="ECO:0000256" key="5">
    <source>
        <dbReference type="RuleBase" id="RU361193"/>
    </source>
</evidence>
<keyword evidence="3" id="KW-0256">Endoplasmic reticulum</keyword>
<keyword evidence="4" id="KW-0325">Glycoprotein</keyword>
<dbReference type="InterPro" id="IPR001382">
    <property type="entry name" value="Glyco_hydro_47"/>
</dbReference>
<proteinExistence type="inferred from homology"/>
<evidence type="ECO:0000256" key="6">
    <source>
        <dbReference type="SAM" id="MobiDB-lite"/>
    </source>
</evidence>
<evidence type="ECO:0000313" key="8">
    <source>
        <dbReference type="EMBL" id="KAL2888757.1"/>
    </source>
</evidence>
<evidence type="ECO:0000256" key="1">
    <source>
        <dbReference type="ARBA" id="ARBA00004240"/>
    </source>
</evidence>
<keyword evidence="7" id="KW-0732">Signal</keyword>
<dbReference type="Proteomes" id="UP001610728">
    <property type="component" value="Unassembled WGS sequence"/>
</dbReference>
<keyword evidence="5" id="KW-0326">Glycosidase</keyword>
<reference evidence="8 9" key="1">
    <citation type="submission" date="2020-05" db="EMBL/GenBank/DDBJ databases">
        <title>Ceratocystis lukuohia genome.</title>
        <authorList>
            <person name="Harrington T.C."/>
            <person name="Kim K."/>
            <person name="Mayers C.G."/>
        </authorList>
    </citation>
    <scope>NUCLEOTIDE SEQUENCE [LARGE SCALE GENOMIC DNA]</scope>
    <source>
        <strain evidence="8 9">C4212</strain>
    </source>
</reference>
<evidence type="ECO:0000313" key="9">
    <source>
        <dbReference type="Proteomes" id="UP001610728"/>
    </source>
</evidence>
<dbReference type="InterPro" id="IPR036026">
    <property type="entry name" value="Seven-hairpin_glycosidases"/>
</dbReference>
<dbReference type="GO" id="GO:0016787">
    <property type="term" value="F:hydrolase activity"/>
    <property type="evidence" value="ECO:0007669"/>
    <property type="project" value="UniProtKB-KW"/>
</dbReference>
<gene>
    <name evidence="8" type="ORF">HOO65_030258</name>
</gene>
<feature type="compositionally biased region" description="Polar residues" evidence="6">
    <location>
        <begin position="621"/>
        <end position="636"/>
    </location>
</feature>
<evidence type="ECO:0000256" key="4">
    <source>
        <dbReference type="ARBA" id="ARBA00023180"/>
    </source>
</evidence>
<dbReference type="PANTHER" id="PTHR45679:SF5">
    <property type="entry name" value="ER DEGRADATION-ENHANCING ALPHA-MANNOSIDASE-LIKE PROTEIN 1"/>
    <property type="match status" value="1"/>
</dbReference>
<dbReference type="Gene3D" id="1.50.10.10">
    <property type="match status" value="1"/>
</dbReference>
<dbReference type="RefSeq" id="XP_070859937.1">
    <property type="nucleotide sequence ID" value="XM_071001813.1"/>
</dbReference>
<feature type="region of interest" description="Disordered" evidence="6">
    <location>
        <begin position="612"/>
        <end position="656"/>
    </location>
</feature>
<dbReference type="EC" id="3.2.1.-" evidence="5"/>
<dbReference type="InterPro" id="IPR012341">
    <property type="entry name" value="6hp_glycosidase-like_sf"/>
</dbReference>
<feature type="signal peptide" evidence="7">
    <location>
        <begin position="1"/>
        <end position="22"/>
    </location>
</feature>
<organism evidence="8 9">
    <name type="scientific">Ceratocystis lukuohia</name>
    <dbReference type="NCBI Taxonomy" id="2019550"/>
    <lineage>
        <taxon>Eukaryota</taxon>
        <taxon>Fungi</taxon>
        <taxon>Dikarya</taxon>
        <taxon>Ascomycota</taxon>
        <taxon>Pezizomycotina</taxon>
        <taxon>Sordariomycetes</taxon>
        <taxon>Hypocreomycetidae</taxon>
        <taxon>Microascales</taxon>
        <taxon>Ceratocystidaceae</taxon>
        <taxon>Ceratocystis</taxon>
    </lineage>
</organism>
<dbReference type="InterPro" id="IPR044674">
    <property type="entry name" value="EDEM1/2/3"/>
</dbReference>
<accession>A0ABR4MKF8</accession>
<dbReference type="PRINTS" id="PR00747">
    <property type="entry name" value="GLYHDRLASE47"/>
</dbReference>
<dbReference type="GeneID" id="98117075"/>
<dbReference type="EMBL" id="JABSNW010000003">
    <property type="protein sequence ID" value="KAL2888757.1"/>
    <property type="molecule type" value="Genomic_DNA"/>
</dbReference>
<name>A0ABR4MKF8_9PEZI</name>
<comment type="subcellular location">
    <subcellularLocation>
        <location evidence="1">Endoplasmic reticulum</location>
    </subcellularLocation>
</comment>
<evidence type="ECO:0000256" key="7">
    <source>
        <dbReference type="SAM" id="SignalP"/>
    </source>
</evidence>
<dbReference type="Pfam" id="PF01532">
    <property type="entry name" value="Glyco_hydro_47"/>
    <property type="match status" value="1"/>
</dbReference>
<keyword evidence="9" id="KW-1185">Reference proteome</keyword>
<feature type="chain" id="PRO_5045399264" description="alpha-1,2-Mannosidase" evidence="7">
    <location>
        <begin position="23"/>
        <end position="1075"/>
    </location>
</feature>
<comment type="similarity">
    <text evidence="2 5">Belongs to the glycosyl hydrolase 47 family.</text>
</comment>
<protein>
    <recommendedName>
        <fullName evidence="5">alpha-1,2-Mannosidase</fullName>
        <ecNumber evidence="5">3.2.1.-</ecNumber>
    </recommendedName>
</protein>